<dbReference type="InterPro" id="IPR051734">
    <property type="entry name" value="VapB_TA_antitoxins"/>
</dbReference>
<evidence type="ECO:0000313" key="5">
    <source>
        <dbReference type="Proteomes" id="UP000501466"/>
    </source>
</evidence>
<dbReference type="InterPro" id="IPR007159">
    <property type="entry name" value="SpoVT-AbrB_dom"/>
</dbReference>
<dbReference type="Gene3D" id="2.10.260.10">
    <property type="match status" value="1"/>
</dbReference>
<comment type="similarity">
    <text evidence="1">Belongs to the VapB family.</text>
</comment>
<dbReference type="Proteomes" id="UP000501466">
    <property type="component" value="Chromosome"/>
</dbReference>
<dbReference type="PROSITE" id="PS51740">
    <property type="entry name" value="SPOVT_ABRB"/>
    <property type="match status" value="1"/>
</dbReference>
<dbReference type="RefSeq" id="WP_194240842.1">
    <property type="nucleotide sequence ID" value="NZ_AP021888.1"/>
</dbReference>
<sequence>MINATVFENNKTQAVRLPVAVRFPSSVKKVVVRAVGKERVICPLENTWDSFFLNPETAVSDDFLNERAQQTESPREAFDD</sequence>
<dbReference type="SUPFAM" id="SSF89447">
    <property type="entry name" value="AbrB/MazE/MraZ-like"/>
    <property type="match status" value="1"/>
</dbReference>
<evidence type="ECO:0000256" key="1">
    <source>
        <dbReference type="ARBA" id="ARBA00007924"/>
    </source>
</evidence>
<dbReference type="GO" id="GO:0003677">
    <property type="term" value="F:DNA binding"/>
    <property type="evidence" value="ECO:0007669"/>
    <property type="project" value="UniProtKB-UniRule"/>
</dbReference>
<dbReference type="EMBL" id="AP021888">
    <property type="protein sequence ID" value="BBP44593.1"/>
    <property type="molecule type" value="Genomic_DNA"/>
</dbReference>
<dbReference type="AlphaFoldDB" id="A0A6F8PR38"/>
<dbReference type="PANTHER" id="PTHR37550">
    <property type="entry name" value="ANTITOXIN VAPB1"/>
    <property type="match status" value="1"/>
</dbReference>
<evidence type="ECO:0000259" key="3">
    <source>
        <dbReference type="PROSITE" id="PS51740"/>
    </source>
</evidence>
<reference evidence="5" key="1">
    <citation type="submission" date="2019-11" db="EMBL/GenBank/DDBJ databases">
        <title>Isolation and characterization of two novel species in the genus Thiomicrorhabdus.</title>
        <authorList>
            <person name="Mochizuki J."/>
            <person name="Kojima H."/>
            <person name="Fukui M."/>
        </authorList>
    </citation>
    <scope>NUCLEOTIDE SEQUENCE [LARGE SCALE GENOMIC DNA]</scope>
    <source>
        <strain evidence="5">AkT22</strain>
    </source>
</reference>
<proteinExistence type="inferred from homology"/>
<protein>
    <submittedName>
        <fullName evidence="4">Antitoxin</fullName>
    </submittedName>
</protein>
<keyword evidence="2" id="KW-0238">DNA-binding</keyword>
<organism evidence="4 5">
    <name type="scientific">Thiosulfativibrio zosterae</name>
    <dbReference type="NCBI Taxonomy" id="2675053"/>
    <lineage>
        <taxon>Bacteria</taxon>
        <taxon>Pseudomonadati</taxon>
        <taxon>Pseudomonadota</taxon>
        <taxon>Gammaproteobacteria</taxon>
        <taxon>Thiotrichales</taxon>
        <taxon>Piscirickettsiaceae</taxon>
        <taxon>Thiosulfativibrio</taxon>
    </lineage>
</organism>
<name>A0A6F8PR38_9GAMM</name>
<dbReference type="NCBIfam" id="NF040493">
    <property type="entry name" value="TA_anti_VapB"/>
    <property type="match status" value="1"/>
</dbReference>
<dbReference type="PANTHER" id="PTHR37550:SF3">
    <property type="entry name" value="ANTITOXIN VAPB1"/>
    <property type="match status" value="1"/>
</dbReference>
<accession>A0A6F8PR38</accession>
<dbReference type="InterPro" id="IPR037914">
    <property type="entry name" value="SpoVT-AbrB_sf"/>
</dbReference>
<keyword evidence="5" id="KW-1185">Reference proteome</keyword>
<feature type="domain" description="SpoVT-AbrB" evidence="3">
    <location>
        <begin position="4"/>
        <end position="46"/>
    </location>
</feature>
<evidence type="ECO:0000256" key="2">
    <source>
        <dbReference type="PROSITE-ProRule" id="PRU01076"/>
    </source>
</evidence>
<dbReference type="KEGG" id="tzo:THMIRHAT_23390"/>
<evidence type="ECO:0000313" key="4">
    <source>
        <dbReference type="EMBL" id="BBP44593.1"/>
    </source>
</evidence>
<gene>
    <name evidence="4" type="ORF">THMIRHAT_23390</name>
</gene>
<dbReference type="InterPro" id="IPR047976">
    <property type="entry name" value="Anti_VapB2-like"/>
</dbReference>